<accession>A0AAD7YJN2</accession>
<dbReference type="PROSITE" id="PS50994">
    <property type="entry name" value="INTEGRASE"/>
    <property type="match status" value="1"/>
</dbReference>
<dbReference type="PANTHER" id="PTHR37984">
    <property type="entry name" value="PROTEIN CBG26694"/>
    <property type="match status" value="1"/>
</dbReference>
<evidence type="ECO:0000259" key="2">
    <source>
        <dbReference type="PROSITE" id="PS50994"/>
    </source>
</evidence>
<dbReference type="GO" id="GO:0003676">
    <property type="term" value="F:nucleic acid binding"/>
    <property type="evidence" value="ECO:0007669"/>
    <property type="project" value="InterPro"/>
</dbReference>
<keyword evidence="4" id="KW-1185">Reference proteome</keyword>
<dbReference type="Proteomes" id="UP001231518">
    <property type="component" value="Chromosome 8"/>
</dbReference>
<evidence type="ECO:0000256" key="1">
    <source>
        <dbReference type="SAM" id="MobiDB-lite"/>
    </source>
</evidence>
<dbReference type="InterPro" id="IPR001584">
    <property type="entry name" value="Integrase_cat-core"/>
</dbReference>
<dbReference type="AlphaFoldDB" id="A0AAD7YJN2"/>
<feature type="region of interest" description="Disordered" evidence="1">
    <location>
        <begin position="203"/>
        <end position="253"/>
    </location>
</feature>
<feature type="domain" description="Integrase catalytic" evidence="2">
    <location>
        <begin position="1"/>
        <end position="159"/>
    </location>
</feature>
<dbReference type="InterPro" id="IPR012337">
    <property type="entry name" value="RNaseH-like_sf"/>
</dbReference>
<evidence type="ECO:0000313" key="4">
    <source>
        <dbReference type="Proteomes" id="UP001231518"/>
    </source>
</evidence>
<proteinExistence type="predicted"/>
<sequence length="294" mass="33621">MNAKCQVDLIDMQSQGYNNNQYKFILVYQDHLTKFVQLRPLKTETAEEVAYVLLDIFTIFGAPNILQSDNGREFSNKIVQEACDMWPKLKIVHGKPRHSQSQGSVKRAIQDIENMLSTWLEDNNTKKWSERLRFVQLMKNRAHHTGINCTPFEAMFGTKLKVGLKSSSIPHEALLDINSKEDLEKRLSIESTIAERNLVVVTENDQEESAENDQVESVENDQVESAENDLCKMTSDTDSNPIPTNENKNLERKKENVMAVRKLAFRNLQKQANKMLDVSSAKYPMVTIGDTVRV</sequence>
<dbReference type="EMBL" id="JARGEI010000015">
    <property type="protein sequence ID" value="KAJ8718885.1"/>
    <property type="molecule type" value="Genomic_DNA"/>
</dbReference>
<dbReference type="InterPro" id="IPR036397">
    <property type="entry name" value="RNaseH_sf"/>
</dbReference>
<dbReference type="SUPFAM" id="SSF53098">
    <property type="entry name" value="Ribonuclease H-like"/>
    <property type="match status" value="1"/>
</dbReference>
<gene>
    <name evidence="3" type="ORF">PYW07_016441</name>
</gene>
<name>A0AAD7YJN2_MYTSE</name>
<dbReference type="GO" id="GO:0015074">
    <property type="term" value="P:DNA integration"/>
    <property type="evidence" value="ECO:0007669"/>
    <property type="project" value="InterPro"/>
</dbReference>
<protein>
    <recommendedName>
        <fullName evidence="2">Integrase catalytic domain-containing protein</fullName>
    </recommendedName>
</protein>
<feature type="compositionally biased region" description="Polar residues" evidence="1">
    <location>
        <begin position="234"/>
        <end position="244"/>
    </location>
</feature>
<comment type="caution">
    <text evidence="3">The sequence shown here is derived from an EMBL/GenBank/DDBJ whole genome shotgun (WGS) entry which is preliminary data.</text>
</comment>
<evidence type="ECO:0000313" key="3">
    <source>
        <dbReference type="EMBL" id="KAJ8718885.1"/>
    </source>
</evidence>
<dbReference type="Gene3D" id="3.30.420.10">
    <property type="entry name" value="Ribonuclease H-like superfamily/Ribonuclease H"/>
    <property type="match status" value="1"/>
</dbReference>
<organism evidence="3 4">
    <name type="scientific">Mythimna separata</name>
    <name type="common">Oriental armyworm</name>
    <name type="synonym">Pseudaletia separata</name>
    <dbReference type="NCBI Taxonomy" id="271217"/>
    <lineage>
        <taxon>Eukaryota</taxon>
        <taxon>Metazoa</taxon>
        <taxon>Ecdysozoa</taxon>
        <taxon>Arthropoda</taxon>
        <taxon>Hexapoda</taxon>
        <taxon>Insecta</taxon>
        <taxon>Pterygota</taxon>
        <taxon>Neoptera</taxon>
        <taxon>Endopterygota</taxon>
        <taxon>Lepidoptera</taxon>
        <taxon>Glossata</taxon>
        <taxon>Ditrysia</taxon>
        <taxon>Noctuoidea</taxon>
        <taxon>Noctuidae</taxon>
        <taxon>Noctuinae</taxon>
        <taxon>Hadenini</taxon>
        <taxon>Mythimna</taxon>
    </lineage>
</organism>
<dbReference type="InterPro" id="IPR050951">
    <property type="entry name" value="Retrovirus_Pol_polyprotein"/>
</dbReference>
<feature type="compositionally biased region" description="Acidic residues" evidence="1">
    <location>
        <begin position="204"/>
        <end position="227"/>
    </location>
</feature>
<dbReference type="PANTHER" id="PTHR37984:SF5">
    <property type="entry name" value="PROTEIN NYNRIN-LIKE"/>
    <property type="match status" value="1"/>
</dbReference>
<reference evidence="3" key="1">
    <citation type="submission" date="2023-03" db="EMBL/GenBank/DDBJ databases">
        <title>Chromosome-level genomes of two armyworms, Mythimna separata and Mythimna loreyi, provide insights into the biosynthesis and reception of sex pheromones.</title>
        <authorList>
            <person name="Zhao H."/>
        </authorList>
    </citation>
    <scope>NUCLEOTIDE SEQUENCE</scope>
    <source>
        <strain evidence="3">BeijingLab</strain>
        <tissue evidence="3">Pupa</tissue>
    </source>
</reference>